<dbReference type="RefSeq" id="WP_071505148.1">
    <property type="nucleotide sequence ID" value="NZ_MORL01000014.1"/>
</dbReference>
<dbReference type="OrthoDB" id="780137at2"/>
<keyword evidence="4" id="KW-1185">Reference proteome</keyword>
<feature type="transmembrane region" description="Helical" evidence="2">
    <location>
        <begin position="112"/>
        <end position="137"/>
    </location>
</feature>
<feature type="transmembrane region" description="Helical" evidence="2">
    <location>
        <begin position="40"/>
        <end position="58"/>
    </location>
</feature>
<reference evidence="3 4" key="1">
    <citation type="submission" date="2016-10" db="EMBL/GenBank/DDBJ databases">
        <title>Arsenicibacter rosenii gen. nov., sp. nov., an efficient arsenic-methylating bacterium isolated from an arsenic-contaminated paddy soil.</title>
        <authorList>
            <person name="Huang K."/>
        </authorList>
    </citation>
    <scope>NUCLEOTIDE SEQUENCE [LARGE SCALE GENOMIC DNA]</scope>
    <source>
        <strain evidence="3 4">SM-1</strain>
    </source>
</reference>
<comment type="caution">
    <text evidence="3">The sequence shown here is derived from an EMBL/GenBank/DDBJ whole genome shotgun (WGS) entry which is preliminary data.</text>
</comment>
<protein>
    <recommendedName>
        <fullName evidence="5">DUF4175 domain-containing protein</fullName>
    </recommendedName>
</protein>
<gene>
    <name evidence="3" type="ORF">BLX24_20880</name>
</gene>
<keyword evidence="2" id="KW-0812">Transmembrane</keyword>
<sequence length="738" mass="82786">MNELKRTISSVIYQLHANAWVNSLLLGVSCGIFARAADASTLLMSVIALVGFGVGAWINRLYEPKKTQAIHLLHQAVGDTEYSLDLFDKPALNIAEQLQIDRLNERVQGVRVPVVAFTNIGLYVSVLAVALGFAYTYPMLQPDSPERHKAARYIAAVTGEKIVVPEFESAELTIQPPAYTRLPVTETTDLNAIAVSGSTLRWTVNLSDQQNVSVRLVNSRGNELAFTREKGGFVHTDKLMSSGLYAIKAYWKLGSKDSLIYQSDFYRLEAKPDMAPKIQPDSRELYQFHYLKDPKKLTVSAKISDDFSVSQAFIVATVARGAGENVKFREVKIPLGQSNFKESHLSKVIDLKGLNFAPGDELYYYWAAFDNRQPEPNFSKSDTYFLVYKDTTKVEESELATMAVNIMPEYFRSQRQIIIDTEKLLAKRKKLDKKAFNSQSNEIGYDQKLLRLRYGQYLGEEFETNIGAGGGIPDDAEGGNVLDGFMHKHDSGEGEHETHGKEHEEHEHEHEHGHDHGHGAATENSDPLAALMEQYVHSHDDGEANTFYEQSTRSLLKMALEQMWQSELHLRMYEPEKAIPFEQKALEYLKAAQQKARTFVKKSGYDPPPIKEKEMRLTGELKNVNTTPSQERSFSQQRIEQLVSVVLGYLDLPALSAGQRGTVQQLGSALSLQVVNSGLSNWSVLTSLQKLASGKGLSDTEKAQLQTKLYKLTGASVQTTTSYTSERRLQQAFRKRLR</sequence>
<keyword evidence="2" id="KW-1133">Transmembrane helix</keyword>
<dbReference type="EMBL" id="MORL01000014">
    <property type="protein sequence ID" value="OIN57215.1"/>
    <property type="molecule type" value="Genomic_DNA"/>
</dbReference>
<feature type="compositionally biased region" description="Basic and acidic residues" evidence="1">
    <location>
        <begin position="486"/>
        <end position="518"/>
    </location>
</feature>
<evidence type="ECO:0000256" key="2">
    <source>
        <dbReference type="SAM" id="Phobius"/>
    </source>
</evidence>
<organism evidence="3 4">
    <name type="scientific">Arsenicibacter rosenii</name>
    <dbReference type="NCBI Taxonomy" id="1750698"/>
    <lineage>
        <taxon>Bacteria</taxon>
        <taxon>Pseudomonadati</taxon>
        <taxon>Bacteroidota</taxon>
        <taxon>Cytophagia</taxon>
        <taxon>Cytophagales</taxon>
        <taxon>Spirosomataceae</taxon>
        <taxon>Arsenicibacter</taxon>
    </lineage>
</organism>
<name>A0A1S2VG09_9BACT</name>
<evidence type="ECO:0000313" key="3">
    <source>
        <dbReference type="EMBL" id="OIN57215.1"/>
    </source>
</evidence>
<dbReference type="AlphaFoldDB" id="A0A1S2VG09"/>
<evidence type="ECO:0000256" key="1">
    <source>
        <dbReference type="SAM" id="MobiDB-lite"/>
    </source>
</evidence>
<feature type="region of interest" description="Disordered" evidence="1">
    <location>
        <begin position="486"/>
        <end position="523"/>
    </location>
</feature>
<dbReference type="Proteomes" id="UP000181790">
    <property type="component" value="Unassembled WGS sequence"/>
</dbReference>
<feature type="transmembrane region" description="Helical" evidence="2">
    <location>
        <begin position="12"/>
        <end position="34"/>
    </location>
</feature>
<keyword evidence="2" id="KW-0472">Membrane</keyword>
<evidence type="ECO:0000313" key="4">
    <source>
        <dbReference type="Proteomes" id="UP000181790"/>
    </source>
</evidence>
<evidence type="ECO:0008006" key="5">
    <source>
        <dbReference type="Google" id="ProtNLM"/>
    </source>
</evidence>
<accession>A0A1S2VG09</accession>
<dbReference type="PROSITE" id="PS51257">
    <property type="entry name" value="PROKAR_LIPOPROTEIN"/>
    <property type="match status" value="1"/>
</dbReference>
<proteinExistence type="predicted"/>